<reference evidence="2 3" key="1">
    <citation type="submission" date="2015-09" db="EMBL/GenBank/DDBJ databases">
        <title>Trachymyrmex zeteki WGS genome.</title>
        <authorList>
            <person name="Nygaard S."/>
            <person name="Hu H."/>
            <person name="Boomsma J."/>
            <person name="Zhang G."/>
        </authorList>
    </citation>
    <scope>NUCLEOTIDE SEQUENCE [LARGE SCALE GENOMIC DNA]</scope>
    <source>
        <strain evidence="2">Tzet28-1</strain>
        <tissue evidence="2">Whole body</tissue>
    </source>
</reference>
<gene>
    <name evidence="2" type="ORF">ALC60_13654</name>
</gene>
<sequence>MYIYLQYHGKYTKDIGTTKTFDSCVYVTEVSFSLVFKLRSLSRCMSERARRKCSQQTGSHPRGERTSEDLRAEL</sequence>
<evidence type="ECO:0000256" key="1">
    <source>
        <dbReference type="SAM" id="MobiDB-lite"/>
    </source>
</evidence>
<accession>A0A151WHK7</accession>
<proteinExistence type="predicted"/>
<dbReference type="AlphaFoldDB" id="A0A151WHK7"/>
<protein>
    <submittedName>
        <fullName evidence="2">Uncharacterized protein</fullName>
    </submittedName>
</protein>
<keyword evidence="3" id="KW-1185">Reference proteome</keyword>
<organism evidence="2 3">
    <name type="scientific">Mycetomoellerius zeteki</name>
    <dbReference type="NCBI Taxonomy" id="64791"/>
    <lineage>
        <taxon>Eukaryota</taxon>
        <taxon>Metazoa</taxon>
        <taxon>Ecdysozoa</taxon>
        <taxon>Arthropoda</taxon>
        <taxon>Hexapoda</taxon>
        <taxon>Insecta</taxon>
        <taxon>Pterygota</taxon>
        <taxon>Neoptera</taxon>
        <taxon>Endopterygota</taxon>
        <taxon>Hymenoptera</taxon>
        <taxon>Apocrita</taxon>
        <taxon>Aculeata</taxon>
        <taxon>Formicoidea</taxon>
        <taxon>Formicidae</taxon>
        <taxon>Myrmicinae</taxon>
        <taxon>Mycetomoellerius</taxon>
    </lineage>
</organism>
<evidence type="ECO:0000313" key="2">
    <source>
        <dbReference type="EMBL" id="KYQ47321.1"/>
    </source>
</evidence>
<evidence type="ECO:0000313" key="3">
    <source>
        <dbReference type="Proteomes" id="UP000075809"/>
    </source>
</evidence>
<dbReference type="Proteomes" id="UP000075809">
    <property type="component" value="Unassembled WGS sequence"/>
</dbReference>
<feature type="compositionally biased region" description="Basic and acidic residues" evidence="1">
    <location>
        <begin position="61"/>
        <end position="74"/>
    </location>
</feature>
<name>A0A151WHK7_9HYME</name>
<feature type="region of interest" description="Disordered" evidence="1">
    <location>
        <begin position="50"/>
        <end position="74"/>
    </location>
</feature>
<dbReference type="EMBL" id="KQ983114">
    <property type="protein sequence ID" value="KYQ47321.1"/>
    <property type="molecule type" value="Genomic_DNA"/>
</dbReference>